<comment type="similarity">
    <text evidence="3">Belongs to the UPF0200 family.</text>
</comment>
<dbReference type="GeneID" id="4602009"/>
<dbReference type="STRING" id="368408.Tpen_0694"/>
<keyword evidence="4" id="KW-0418">Kinase</keyword>
<proteinExistence type="inferred from homology"/>
<dbReference type="KEGG" id="tpe:Tpen_0694"/>
<evidence type="ECO:0000256" key="1">
    <source>
        <dbReference type="ARBA" id="ARBA00022741"/>
    </source>
</evidence>
<gene>
    <name evidence="4" type="ordered locus">Tpen_0694</name>
</gene>
<dbReference type="Gene3D" id="3.40.50.300">
    <property type="entry name" value="P-loop containing nucleotide triphosphate hydrolases"/>
    <property type="match status" value="1"/>
</dbReference>
<dbReference type="PANTHER" id="PTHR41930">
    <property type="entry name" value="UPF0200 PROTEIN MJ1399"/>
    <property type="match status" value="1"/>
</dbReference>
<keyword evidence="2 3" id="KW-0067">ATP-binding</keyword>
<dbReference type="EMBL" id="CP000505">
    <property type="protein sequence ID" value="ABL78096.1"/>
    <property type="molecule type" value="Genomic_DNA"/>
</dbReference>
<sequence length="196" mass="22042">MMQSSGVRSKFLILVTGMPGAGKTVFSRVASSMGVPVLSMGDVVRSYAAERGLPMNDASLGKISLELREKFGRAVIAERTFERLASIDQGVVVIEGLRNLEELFYFRERASEAYLVAIHASQKTRYERLRKRGRKDDPLKWEEFLERDLRELSVGLGSVIALADIMLVNEGKTEEEFEEECREALQKLLARAEGLR</sequence>
<accession>A1RY16</accession>
<dbReference type="eggNOG" id="arCOG01045">
    <property type="taxonomic scope" value="Archaea"/>
</dbReference>
<dbReference type="HAMAP" id="MF_01111">
    <property type="entry name" value="UPF0200"/>
    <property type="match status" value="1"/>
</dbReference>
<dbReference type="Proteomes" id="UP000000641">
    <property type="component" value="Chromosome"/>
</dbReference>
<dbReference type="HOGENOM" id="CLU_096329_1_0_2"/>
<dbReference type="PANTHER" id="PTHR41930:SF1">
    <property type="entry name" value="DEPHOSPHO-COA KINASE"/>
    <property type="match status" value="1"/>
</dbReference>
<keyword evidence="1 3" id="KW-0547">Nucleotide-binding</keyword>
<evidence type="ECO:0000313" key="4">
    <source>
        <dbReference type="EMBL" id="ABL78096.1"/>
    </source>
</evidence>
<reference evidence="5" key="1">
    <citation type="journal article" date="2008" name="J. Bacteriol.">
        <title>Genome sequence of Thermofilum pendens reveals an exceptional loss of biosynthetic pathways without genome reduction.</title>
        <authorList>
            <person name="Anderson I."/>
            <person name="Rodriguez J."/>
            <person name="Susanti D."/>
            <person name="Porat I."/>
            <person name="Reich C."/>
            <person name="Ulrich L.E."/>
            <person name="Elkins J.G."/>
            <person name="Mavromatis K."/>
            <person name="Lykidis A."/>
            <person name="Kim E."/>
            <person name="Thompson L.S."/>
            <person name="Nolan M."/>
            <person name="Land M."/>
            <person name="Copeland A."/>
            <person name="Lapidus A."/>
            <person name="Lucas S."/>
            <person name="Detter C."/>
            <person name="Zhulin I.B."/>
            <person name="Olsen G.J."/>
            <person name="Whitman W."/>
            <person name="Mukhopadhyay B."/>
            <person name="Bristow J."/>
            <person name="Kyrpides N."/>
        </authorList>
    </citation>
    <scope>NUCLEOTIDE SEQUENCE [LARGE SCALE GENOMIC DNA]</scope>
    <source>
        <strain evidence="5">DSM 2475 / Hrk 5</strain>
    </source>
</reference>
<dbReference type="EnsemblBacteria" id="ABL78096">
    <property type="protein sequence ID" value="ABL78096"/>
    <property type="gene ID" value="Tpen_0694"/>
</dbReference>
<evidence type="ECO:0000256" key="2">
    <source>
        <dbReference type="ARBA" id="ARBA00022840"/>
    </source>
</evidence>
<feature type="binding site" evidence="3">
    <location>
        <begin position="17"/>
        <end position="24"/>
    </location>
    <ligand>
        <name>ATP</name>
        <dbReference type="ChEBI" id="CHEBI:30616"/>
    </ligand>
</feature>
<evidence type="ECO:0000256" key="3">
    <source>
        <dbReference type="HAMAP-Rule" id="MF_01111"/>
    </source>
</evidence>
<keyword evidence="5" id="KW-1185">Reference proteome</keyword>
<dbReference type="Pfam" id="PF13238">
    <property type="entry name" value="AAA_18"/>
    <property type="match status" value="1"/>
</dbReference>
<dbReference type="AlphaFoldDB" id="A1RY16"/>
<dbReference type="InterPro" id="IPR022970">
    <property type="entry name" value="NTP_hydrolase-rel"/>
</dbReference>
<organism evidence="4 5">
    <name type="scientific">Thermofilum pendens (strain DSM 2475 / Hrk 5)</name>
    <dbReference type="NCBI Taxonomy" id="368408"/>
    <lineage>
        <taxon>Archaea</taxon>
        <taxon>Thermoproteota</taxon>
        <taxon>Thermoprotei</taxon>
        <taxon>Thermofilales</taxon>
        <taxon>Thermofilaceae</taxon>
        <taxon>Thermofilum</taxon>
    </lineage>
</organism>
<name>A1RY16_THEPD</name>
<dbReference type="GO" id="GO:0005524">
    <property type="term" value="F:ATP binding"/>
    <property type="evidence" value="ECO:0007669"/>
    <property type="project" value="UniProtKB-UniRule"/>
</dbReference>
<dbReference type="SUPFAM" id="SSF52540">
    <property type="entry name" value="P-loop containing nucleoside triphosphate hydrolases"/>
    <property type="match status" value="1"/>
</dbReference>
<dbReference type="GO" id="GO:0016301">
    <property type="term" value="F:kinase activity"/>
    <property type="evidence" value="ECO:0007669"/>
    <property type="project" value="UniProtKB-KW"/>
</dbReference>
<evidence type="ECO:0000313" key="5">
    <source>
        <dbReference type="Proteomes" id="UP000000641"/>
    </source>
</evidence>
<keyword evidence="4" id="KW-0808">Transferase</keyword>
<dbReference type="RefSeq" id="WP_011752361.1">
    <property type="nucleotide sequence ID" value="NC_008698.1"/>
</dbReference>
<protein>
    <recommendedName>
        <fullName evidence="3">UPF0200 protein Tpen_0694</fullName>
    </recommendedName>
</protein>
<dbReference type="InterPro" id="IPR027417">
    <property type="entry name" value="P-loop_NTPase"/>
</dbReference>